<organism evidence="2 3">
    <name type="scientific">Aureliella helgolandensis</name>
    <dbReference type="NCBI Taxonomy" id="2527968"/>
    <lineage>
        <taxon>Bacteria</taxon>
        <taxon>Pseudomonadati</taxon>
        <taxon>Planctomycetota</taxon>
        <taxon>Planctomycetia</taxon>
        <taxon>Pirellulales</taxon>
        <taxon>Pirellulaceae</taxon>
        <taxon>Aureliella</taxon>
    </lineage>
</organism>
<keyword evidence="3" id="KW-1185">Reference proteome</keyword>
<dbReference type="AlphaFoldDB" id="A0A518GC74"/>
<feature type="region of interest" description="Disordered" evidence="1">
    <location>
        <begin position="40"/>
        <end position="60"/>
    </location>
</feature>
<feature type="region of interest" description="Disordered" evidence="1">
    <location>
        <begin position="162"/>
        <end position="184"/>
    </location>
</feature>
<protein>
    <submittedName>
        <fullName evidence="2">Uncharacterized protein</fullName>
    </submittedName>
</protein>
<evidence type="ECO:0000313" key="2">
    <source>
        <dbReference type="EMBL" id="QDV26150.1"/>
    </source>
</evidence>
<accession>A0A518GC74</accession>
<evidence type="ECO:0000256" key="1">
    <source>
        <dbReference type="SAM" id="MobiDB-lite"/>
    </source>
</evidence>
<gene>
    <name evidence="2" type="ORF">Q31a_45220</name>
</gene>
<proteinExistence type="predicted"/>
<evidence type="ECO:0000313" key="3">
    <source>
        <dbReference type="Proteomes" id="UP000318017"/>
    </source>
</evidence>
<dbReference type="EMBL" id="CP036298">
    <property type="protein sequence ID" value="QDV26150.1"/>
    <property type="molecule type" value="Genomic_DNA"/>
</dbReference>
<reference evidence="2 3" key="1">
    <citation type="submission" date="2019-02" db="EMBL/GenBank/DDBJ databases">
        <title>Deep-cultivation of Planctomycetes and their phenomic and genomic characterization uncovers novel biology.</title>
        <authorList>
            <person name="Wiegand S."/>
            <person name="Jogler M."/>
            <person name="Boedeker C."/>
            <person name="Pinto D."/>
            <person name="Vollmers J."/>
            <person name="Rivas-Marin E."/>
            <person name="Kohn T."/>
            <person name="Peeters S.H."/>
            <person name="Heuer A."/>
            <person name="Rast P."/>
            <person name="Oberbeckmann S."/>
            <person name="Bunk B."/>
            <person name="Jeske O."/>
            <person name="Meyerdierks A."/>
            <person name="Storesund J.E."/>
            <person name="Kallscheuer N."/>
            <person name="Luecker S."/>
            <person name="Lage O.M."/>
            <person name="Pohl T."/>
            <person name="Merkel B.J."/>
            <person name="Hornburger P."/>
            <person name="Mueller R.-W."/>
            <person name="Bruemmer F."/>
            <person name="Labrenz M."/>
            <person name="Spormann A.M."/>
            <person name="Op den Camp H."/>
            <person name="Overmann J."/>
            <person name="Amann R."/>
            <person name="Jetten M.S.M."/>
            <person name="Mascher T."/>
            <person name="Medema M.H."/>
            <person name="Devos D.P."/>
            <person name="Kaster A.-K."/>
            <person name="Ovreas L."/>
            <person name="Rohde M."/>
            <person name="Galperin M.Y."/>
            <person name="Jogler C."/>
        </authorList>
    </citation>
    <scope>NUCLEOTIDE SEQUENCE [LARGE SCALE GENOMIC DNA]</scope>
    <source>
        <strain evidence="2 3">Q31a</strain>
    </source>
</reference>
<dbReference type="Proteomes" id="UP000318017">
    <property type="component" value="Chromosome"/>
</dbReference>
<dbReference type="KEGG" id="ahel:Q31a_45220"/>
<sequence length="184" mass="20124">MDCCDLSQLSCPAARCLQRTPRDGAELSCSQECETKVAPKRALGGPSATPQTPLHSDDESSHSIWTAATCRSFLARQPGVFSVRQGTASNALAPKNARQRSHLNARSVGHPQRPKLLYTAMTSHRTPYGLLRLVVAFLLGSSVSSAYAKGRRRTLLLPRMRDKGRTQTPARWAIRNAPNSSTQR</sequence>
<name>A0A518GC74_9BACT</name>